<keyword evidence="7" id="KW-1185">Reference proteome</keyword>
<comment type="caution">
    <text evidence="6">The sequence shown here is derived from an EMBL/GenBank/DDBJ whole genome shotgun (WGS) entry which is preliminary data.</text>
</comment>
<dbReference type="InterPro" id="IPR051962">
    <property type="entry name" value="Cuticlin"/>
</dbReference>
<dbReference type="Pfam" id="PF25057">
    <property type="entry name" value="CUT_N"/>
    <property type="match status" value="1"/>
</dbReference>
<feature type="domain" description="ZP" evidence="5">
    <location>
        <begin position="597"/>
        <end position="817"/>
    </location>
</feature>
<dbReference type="SMART" id="SM00241">
    <property type="entry name" value="ZP"/>
    <property type="match status" value="1"/>
</dbReference>
<feature type="compositionally biased region" description="Low complexity" evidence="3">
    <location>
        <begin position="245"/>
        <end position="254"/>
    </location>
</feature>
<evidence type="ECO:0000259" key="5">
    <source>
        <dbReference type="PROSITE" id="PS51034"/>
    </source>
</evidence>
<feature type="compositionally biased region" description="Low complexity" evidence="3">
    <location>
        <begin position="268"/>
        <end position="280"/>
    </location>
</feature>
<feature type="compositionally biased region" description="Pro residues" evidence="3">
    <location>
        <begin position="113"/>
        <end position="122"/>
    </location>
</feature>
<dbReference type="STRING" id="2018661.A0A2A2JI47"/>
<feature type="region of interest" description="Disordered" evidence="3">
    <location>
        <begin position="315"/>
        <end position="334"/>
    </location>
</feature>
<feature type="region of interest" description="Disordered" evidence="3">
    <location>
        <begin position="401"/>
        <end position="501"/>
    </location>
</feature>
<name>A0A2A2JI47_9BILA</name>
<feature type="compositionally biased region" description="Polar residues" evidence="3">
    <location>
        <begin position="205"/>
        <end position="226"/>
    </location>
</feature>
<evidence type="ECO:0000256" key="1">
    <source>
        <dbReference type="ARBA" id="ARBA00022460"/>
    </source>
</evidence>
<dbReference type="InterPro" id="IPR055355">
    <property type="entry name" value="ZP-C"/>
</dbReference>
<feature type="compositionally biased region" description="Low complexity" evidence="3">
    <location>
        <begin position="453"/>
        <end position="476"/>
    </location>
</feature>
<sequence>MPLLTDRRSQLCALSATSLVLLLTVPCSNAVQPVWKTPVSQPHPASSVSRTQRSHSEVGRGEDKVNDTSSASASNNQPPYYTRNEDFYIPNYAKPRPPSPGSQPRRPSVPFMSQPPFPPPSNPYHQQFAFFNPFSNARPAMSRFPQQFNPNQLMMNPYFWNTPPQSFPYWQGPASIPQQGLYGPTQTRQPVTRPAVNPDSYRGTFANSPSAKPITQYSSPETTTAANPYEVPEPVTQAYPDYEHSTQSTTGQTTPSYNNPQTIESPKTTTQPEISTTSTSNSYNRDENTSTVANEPNKNLIVTFKQPSCNDKVCNLDSDKNIPPPSHPPKPPINSNLYQPLPIEVPPPVPADIYLPQGSSNRVFIPPQYFTPSLPGSPTPAPVRQFISFSPTARTLPYRPVAVDSYSNPRGHSPDTAVYTEENNPYIEKLPRRPPLRNGENSSNQQFSPTAQTVSHRTTPSSSSSSHQTTTTSPYSVIPTRQTTTARPRYSPNASPSIAPPIDYIQSTSTTNIPTTTAAAATAATAPYDVEHAVSYPAHAITYPPSNIPASLPPVPSISPSFNPISPNSFHPANPYIPPTPPKNPPLNRVRGKPHVACLPEGIEFSIDTVFPFTGEVFAMDRKRIDSCHEKFTNVTHLTTILPFKECGVRNSGESANDERTQFHMQAGGCLILQFIPSKIEQKAGLPTVEMRITVDKGHHEEGEEVVSADVGMPLVVSWRLIPESDAYGLLVRDCKAVDTVANLEHTLVDSHGCSKDVSLLSHPHYDTYHDVVTAHMMAFKVPDMNSLHINCDVLICSDIPSSATNQSSCAALPSPPYCASLVSSPANSILYDSERRLMRRRSGEAVVVAEGKGRSELLVRQALCIGDNCNARIIEELGRSSMQHCITSSSSSRIGGIEVVENEQAFNGKRERGNGRMEVMRVPNRISLTSLTSLLLPVLCAGEVLHYLHPQIPEVFKKDEFPKMTFLRGLRKVRDLPESGIVYLKQIHPIETESEGLPVGLPPSEAEQLIEKLEFVPKVFGTSILQQQPQTGVVKLNGSGLARNAGIKVVRRKKIRKEKKPYIKSRKSKRNESSLRVLKSKPRKAMRLVTLNGTAQTDGKMKRVAGSIVRETARRAEGMNTLTNRYSLDKDTGSSFDPWERVHQQTAASSAIMYY</sequence>
<feature type="compositionally biased region" description="Low complexity" evidence="3">
    <location>
        <begin position="491"/>
        <end position="501"/>
    </location>
</feature>
<evidence type="ECO:0000256" key="3">
    <source>
        <dbReference type="SAM" id="MobiDB-lite"/>
    </source>
</evidence>
<feature type="region of interest" description="Disordered" evidence="3">
    <location>
        <begin position="177"/>
        <end position="228"/>
    </location>
</feature>
<dbReference type="PANTHER" id="PTHR22907:SF46">
    <property type="entry name" value="ZP DOMAIN-CONTAINING PROTEIN"/>
    <property type="match status" value="1"/>
</dbReference>
<feature type="compositionally biased region" description="Polar residues" evidence="3">
    <location>
        <begin position="38"/>
        <end position="51"/>
    </location>
</feature>
<dbReference type="EMBL" id="LIAE01010418">
    <property type="protein sequence ID" value="PAV61347.1"/>
    <property type="molecule type" value="Genomic_DNA"/>
</dbReference>
<feature type="chain" id="PRO_5012132511" description="ZP domain-containing protein" evidence="4">
    <location>
        <begin position="31"/>
        <end position="1156"/>
    </location>
</feature>
<feature type="compositionally biased region" description="Polar residues" evidence="3">
    <location>
        <begin position="255"/>
        <end position="267"/>
    </location>
</feature>
<gene>
    <name evidence="6" type="ORF">WR25_18198</name>
</gene>
<dbReference type="InterPro" id="IPR001507">
    <property type="entry name" value="ZP_dom"/>
</dbReference>
<dbReference type="InterPro" id="IPR056953">
    <property type="entry name" value="CUT_N"/>
</dbReference>
<organism evidence="6 7">
    <name type="scientific">Diploscapter pachys</name>
    <dbReference type="NCBI Taxonomy" id="2018661"/>
    <lineage>
        <taxon>Eukaryota</taxon>
        <taxon>Metazoa</taxon>
        <taxon>Ecdysozoa</taxon>
        <taxon>Nematoda</taxon>
        <taxon>Chromadorea</taxon>
        <taxon>Rhabditida</taxon>
        <taxon>Rhabditina</taxon>
        <taxon>Rhabditomorpha</taxon>
        <taxon>Rhabditoidea</taxon>
        <taxon>Rhabditidae</taxon>
        <taxon>Diploscapter</taxon>
    </lineage>
</organism>
<reference evidence="6 7" key="1">
    <citation type="journal article" date="2017" name="Curr. Biol.">
        <title>Genome architecture and evolution of a unichromosomal asexual nematode.</title>
        <authorList>
            <person name="Fradin H."/>
            <person name="Zegar C."/>
            <person name="Gutwein M."/>
            <person name="Lucas J."/>
            <person name="Kovtun M."/>
            <person name="Corcoran D."/>
            <person name="Baugh L.R."/>
            <person name="Kiontke K."/>
            <person name="Gunsalus K."/>
            <person name="Fitch D.H."/>
            <person name="Piano F."/>
        </authorList>
    </citation>
    <scope>NUCLEOTIDE SEQUENCE [LARGE SCALE GENOMIC DNA]</scope>
    <source>
        <strain evidence="6">PF1309</strain>
    </source>
</reference>
<evidence type="ECO:0000313" key="6">
    <source>
        <dbReference type="EMBL" id="PAV61347.1"/>
    </source>
</evidence>
<feature type="compositionally biased region" description="Polar residues" evidence="3">
    <location>
        <begin position="439"/>
        <end position="452"/>
    </location>
</feature>
<protein>
    <recommendedName>
        <fullName evidence="5">ZP domain-containing protein</fullName>
    </recommendedName>
</protein>
<dbReference type="GO" id="GO:0042302">
    <property type="term" value="F:structural constituent of cuticle"/>
    <property type="evidence" value="ECO:0007669"/>
    <property type="project" value="UniProtKB-KW"/>
</dbReference>
<keyword evidence="2 4" id="KW-0732">Signal</keyword>
<accession>A0A2A2JI47</accession>
<proteinExistence type="predicted"/>
<feature type="region of interest" description="Disordered" evidence="3">
    <location>
        <begin position="37"/>
        <end position="126"/>
    </location>
</feature>
<dbReference type="PROSITE" id="PS51034">
    <property type="entry name" value="ZP_2"/>
    <property type="match status" value="1"/>
</dbReference>
<feature type="compositionally biased region" description="Low complexity" evidence="3">
    <location>
        <begin position="102"/>
        <end position="112"/>
    </location>
</feature>
<dbReference type="Proteomes" id="UP000218231">
    <property type="component" value="Unassembled WGS sequence"/>
</dbReference>
<keyword evidence="1" id="KW-0193">Cuticle</keyword>
<evidence type="ECO:0000313" key="7">
    <source>
        <dbReference type="Proteomes" id="UP000218231"/>
    </source>
</evidence>
<feature type="region of interest" description="Disordered" evidence="3">
    <location>
        <begin position="241"/>
        <end position="294"/>
    </location>
</feature>
<evidence type="ECO:0000256" key="4">
    <source>
        <dbReference type="SAM" id="SignalP"/>
    </source>
</evidence>
<feature type="compositionally biased region" description="Pro residues" evidence="3">
    <location>
        <begin position="322"/>
        <end position="332"/>
    </location>
</feature>
<dbReference type="AlphaFoldDB" id="A0A2A2JI47"/>
<feature type="compositionally biased region" description="Basic and acidic residues" evidence="3">
    <location>
        <begin position="54"/>
        <end position="66"/>
    </location>
</feature>
<dbReference type="Pfam" id="PF00100">
    <property type="entry name" value="Zona_pellucida"/>
    <property type="match status" value="1"/>
</dbReference>
<feature type="compositionally biased region" description="Polar residues" evidence="3">
    <location>
        <begin position="67"/>
        <end position="79"/>
    </location>
</feature>
<feature type="signal peptide" evidence="4">
    <location>
        <begin position="1"/>
        <end position="30"/>
    </location>
</feature>
<evidence type="ECO:0000256" key="2">
    <source>
        <dbReference type="ARBA" id="ARBA00022729"/>
    </source>
</evidence>
<dbReference type="PANTHER" id="PTHR22907">
    <property type="entry name" value="GH04558P"/>
    <property type="match status" value="1"/>
</dbReference>
<dbReference type="OrthoDB" id="6351704at2759"/>